<keyword evidence="1" id="KW-0472">Membrane</keyword>
<dbReference type="EMBL" id="AP021879">
    <property type="protein sequence ID" value="BBO91968.1"/>
    <property type="molecule type" value="Genomic_DNA"/>
</dbReference>
<evidence type="ECO:0000313" key="3">
    <source>
        <dbReference type="Proteomes" id="UP000422108"/>
    </source>
</evidence>
<protein>
    <submittedName>
        <fullName evidence="2">Uncharacterized protein</fullName>
    </submittedName>
</protein>
<gene>
    <name evidence="2" type="ORF">DSCOOX_51480</name>
</gene>
<feature type="transmembrane region" description="Helical" evidence="1">
    <location>
        <begin position="20"/>
        <end position="40"/>
    </location>
</feature>
<accession>A0A5K8AHD8</accession>
<proteinExistence type="predicted"/>
<reference evidence="2 3" key="1">
    <citation type="submission" date="2019-11" db="EMBL/GenBank/DDBJ databases">
        <title>Comparative genomics of hydrocarbon-degrading Desulfosarcina strains.</title>
        <authorList>
            <person name="Watanabe M."/>
            <person name="Kojima H."/>
            <person name="Fukui M."/>
        </authorList>
    </citation>
    <scope>NUCLEOTIDE SEQUENCE [LARGE SCALE GENOMIC DNA]</scope>
    <source>
        <strain evidence="3">oXyS1</strain>
    </source>
</reference>
<dbReference type="Proteomes" id="UP000422108">
    <property type="component" value="Chromosome"/>
</dbReference>
<sequence length="209" mass="24379">MLGQWILYQYLQKGDYLFDYGIFGLILLFMATYQIPNMLLKFNHHGKILYSKLKNKHIISSNKELSIINPNPDYSTLNLDEIVINLVDSRFREDAIRILDSCKTRKDYIKAIVILTKYITKEKELSLAQIVLSMIQIFGSVFIFSVLVFGATGIALKLFNLNIALSNKDYYFVMLTFISFWIALSVSIFAWCHPELLKQIKRNLRKINF</sequence>
<feature type="transmembrane region" description="Helical" evidence="1">
    <location>
        <begin position="127"/>
        <end position="150"/>
    </location>
</feature>
<keyword evidence="1" id="KW-1133">Transmembrane helix</keyword>
<evidence type="ECO:0000313" key="2">
    <source>
        <dbReference type="EMBL" id="BBO91968.1"/>
    </source>
</evidence>
<keyword evidence="3" id="KW-1185">Reference proteome</keyword>
<feature type="transmembrane region" description="Helical" evidence="1">
    <location>
        <begin position="170"/>
        <end position="192"/>
    </location>
</feature>
<organism evidence="2 3">
    <name type="scientific">Desulfosarcina ovata subsp. ovata</name>
    <dbReference type="NCBI Taxonomy" id="2752305"/>
    <lineage>
        <taxon>Bacteria</taxon>
        <taxon>Pseudomonadati</taxon>
        <taxon>Thermodesulfobacteriota</taxon>
        <taxon>Desulfobacteria</taxon>
        <taxon>Desulfobacterales</taxon>
        <taxon>Desulfosarcinaceae</taxon>
        <taxon>Desulfosarcina</taxon>
    </lineage>
</organism>
<keyword evidence="1" id="KW-0812">Transmembrane</keyword>
<evidence type="ECO:0000256" key="1">
    <source>
        <dbReference type="SAM" id="Phobius"/>
    </source>
</evidence>
<name>A0A5K8AHD8_9BACT</name>
<dbReference type="AlphaFoldDB" id="A0A5K8AHD8"/>